<dbReference type="EMBL" id="CP001863">
    <property type="protein sequence ID" value="ADB63653.1"/>
    <property type="molecule type" value="Genomic_DNA"/>
</dbReference>
<keyword evidence="2" id="KW-1185">Reference proteome</keyword>
<gene>
    <name evidence="1" type="ordered locus">Htur_4916</name>
</gene>
<dbReference type="HOGENOM" id="CLU_2597616_0_0_2"/>
<evidence type="ECO:0000313" key="2">
    <source>
        <dbReference type="Proteomes" id="UP000001903"/>
    </source>
</evidence>
<accession>D2S2Q6</accession>
<dbReference type="OrthoDB" id="187172at2157"/>
<evidence type="ECO:0000313" key="1">
    <source>
        <dbReference type="EMBL" id="ADB63653.1"/>
    </source>
</evidence>
<dbReference type="AlphaFoldDB" id="D2S2Q6"/>
<keyword evidence="1" id="KW-0614">Plasmid</keyword>
<name>D2S2Q6_HALTV</name>
<geneLocation type="plasmid" evidence="1 2">
    <name>pHTUR03</name>
</geneLocation>
<sequence>MDRARLSSSVQYLNIGIRTSWTSDCFRTLEFAALSLGLPFEGNCPTTAVASPVVDDIVVSNREPLATVAHLLEHQSTAS</sequence>
<reference evidence="1 2" key="1">
    <citation type="journal article" date="2010" name="Stand. Genomic Sci.">
        <title>Complete genome sequence of Haloterrigena turkmenica type strain (4k).</title>
        <authorList>
            <person name="Saunders E."/>
            <person name="Tindall B.J."/>
            <person name="Fahnrich R."/>
            <person name="Lapidus A."/>
            <person name="Copeland A."/>
            <person name="Del Rio T.G."/>
            <person name="Lucas S."/>
            <person name="Chen F."/>
            <person name="Tice H."/>
            <person name="Cheng J.F."/>
            <person name="Han C."/>
            <person name="Detter J.C."/>
            <person name="Bruce D."/>
            <person name="Goodwin L."/>
            <person name="Chain P."/>
            <person name="Pitluck S."/>
            <person name="Pati A."/>
            <person name="Ivanova N."/>
            <person name="Mavromatis K."/>
            <person name="Chen A."/>
            <person name="Palaniappan K."/>
            <person name="Land M."/>
            <person name="Hauser L."/>
            <person name="Chang Y.J."/>
            <person name="Jeffries C.D."/>
            <person name="Brettin T."/>
            <person name="Rohde M."/>
            <person name="Goker M."/>
            <person name="Bristow J."/>
            <person name="Eisen J.A."/>
            <person name="Markowitz V."/>
            <person name="Hugenholtz P."/>
            <person name="Klenk H.P."/>
            <person name="Kyrpides N.C."/>
        </authorList>
    </citation>
    <scope>NUCLEOTIDE SEQUENCE [LARGE SCALE GENOMIC DNA]</scope>
    <source>
        <strain evidence="2">ATCC 51198 / DSM 5511 / JCM 9101 / NCIMB 13204 / VKM B-1734 / 4k</strain>
    </source>
</reference>
<protein>
    <submittedName>
        <fullName evidence="1">Uncharacterized protein</fullName>
    </submittedName>
</protein>
<proteinExistence type="predicted"/>
<dbReference type="Proteomes" id="UP000001903">
    <property type="component" value="Plasmid pHTUR03"/>
</dbReference>
<organism evidence="1 2">
    <name type="scientific">Haloterrigena turkmenica (strain ATCC 51198 / DSM 5511 / JCM 9101 / NCIMB 13204 / VKM B-1734 / 4k)</name>
    <name type="common">Halococcus turkmenicus</name>
    <dbReference type="NCBI Taxonomy" id="543526"/>
    <lineage>
        <taxon>Archaea</taxon>
        <taxon>Methanobacteriati</taxon>
        <taxon>Methanobacteriota</taxon>
        <taxon>Stenosarchaea group</taxon>
        <taxon>Halobacteria</taxon>
        <taxon>Halobacteriales</taxon>
        <taxon>Natrialbaceae</taxon>
        <taxon>Haloterrigena</taxon>
    </lineage>
</organism>
<dbReference type="KEGG" id="htu:Htur_4916"/>